<name>A0A9N9FVY5_9GLOM</name>
<evidence type="ECO:0000313" key="3">
    <source>
        <dbReference type="Proteomes" id="UP000789572"/>
    </source>
</evidence>
<feature type="transmembrane region" description="Helical" evidence="1">
    <location>
        <begin position="7"/>
        <end position="28"/>
    </location>
</feature>
<dbReference type="Proteomes" id="UP000789572">
    <property type="component" value="Unassembled WGS sequence"/>
</dbReference>
<feature type="transmembrane region" description="Helical" evidence="1">
    <location>
        <begin position="105"/>
        <end position="125"/>
    </location>
</feature>
<feature type="transmembrane region" description="Helical" evidence="1">
    <location>
        <begin position="40"/>
        <end position="62"/>
    </location>
</feature>
<feature type="transmembrane region" description="Helical" evidence="1">
    <location>
        <begin position="131"/>
        <end position="150"/>
    </location>
</feature>
<evidence type="ECO:0000256" key="1">
    <source>
        <dbReference type="SAM" id="Phobius"/>
    </source>
</evidence>
<proteinExistence type="predicted"/>
<accession>A0A9N9FVY5</accession>
<keyword evidence="1" id="KW-0472">Membrane</keyword>
<evidence type="ECO:0000313" key="2">
    <source>
        <dbReference type="EMBL" id="CAG8566409.1"/>
    </source>
</evidence>
<dbReference type="AlphaFoldDB" id="A0A9N9FVY5"/>
<reference evidence="2" key="1">
    <citation type="submission" date="2021-06" db="EMBL/GenBank/DDBJ databases">
        <authorList>
            <person name="Kallberg Y."/>
            <person name="Tangrot J."/>
            <person name="Rosling A."/>
        </authorList>
    </citation>
    <scope>NUCLEOTIDE SEQUENCE</scope>
    <source>
        <strain evidence="2">IA702</strain>
    </source>
</reference>
<dbReference type="EMBL" id="CAJVPJ010000936">
    <property type="protein sequence ID" value="CAG8566409.1"/>
    <property type="molecule type" value="Genomic_DNA"/>
</dbReference>
<protein>
    <submittedName>
        <fullName evidence="2">835_t:CDS:1</fullName>
    </submittedName>
</protein>
<keyword evidence="3" id="KW-1185">Reference proteome</keyword>
<keyword evidence="1" id="KW-1133">Transmembrane helix</keyword>
<comment type="caution">
    <text evidence="2">The sequence shown here is derived from an EMBL/GenBank/DDBJ whole genome shotgun (WGS) entry which is preliminary data.</text>
</comment>
<dbReference type="OrthoDB" id="2381009at2759"/>
<organism evidence="2 3">
    <name type="scientific">Paraglomus occultum</name>
    <dbReference type="NCBI Taxonomy" id="144539"/>
    <lineage>
        <taxon>Eukaryota</taxon>
        <taxon>Fungi</taxon>
        <taxon>Fungi incertae sedis</taxon>
        <taxon>Mucoromycota</taxon>
        <taxon>Glomeromycotina</taxon>
        <taxon>Glomeromycetes</taxon>
        <taxon>Paraglomerales</taxon>
        <taxon>Paraglomeraceae</taxon>
        <taxon>Paraglomus</taxon>
    </lineage>
</organism>
<sequence length="174" mass="20476">MSVKYVYLLPLFLHMICRFGKDLIFGFMAVNRKYVKSSTYWFVFGPLIVAFCIGVGLFIFTLKTSDELDEWERTLERMDDKVIEEERNIKRKMFIKVFGRKFRRAVWIVGFCSQLMFCLVVAPSVLWIKLYLTLGFIAFTMLNISIALQCKMEKSEIERKTGTNQEEISVKICQ</sequence>
<gene>
    <name evidence="2" type="ORF">POCULU_LOCUS5771</name>
</gene>
<keyword evidence="1" id="KW-0812">Transmembrane</keyword>